<dbReference type="GO" id="GO:0003700">
    <property type="term" value="F:DNA-binding transcription factor activity"/>
    <property type="evidence" value="ECO:0007669"/>
    <property type="project" value="TreeGrafter"/>
</dbReference>
<dbReference type="Gene3D" id="1.10.10.60">
    <property type="entry name" value="Homeodomain-like"/>
    <property type="match status" value="1"/>
</dbReference>
<dbReference type="InterPro" id="IPR001647">
    <property type="entry name" value="HTH_TetR"/>
</dbReference>
<dbReference type="SUPFAM" id="SSF48498">
    <property type="entry name" value="Tetracyclin repressor-like, C-terminal domain"/>
    <property type="match status" value="1"/>
</dbReference>
<dbReference type="Gene3D" id="1.10.357.10">
    <property type="entry name" value="Tetracycline Repressor, domain 2"/>
    <property type="match status" value="1"/>
</dbReference>
<dbReference type="Pfam" id="PF00440">
    <property type="entry name" value="TetR_N"/>
    <property type="match status" value="1"/>
</dbReference>
<dbReference type="RefSeq" id="WP_137312481.1">
    <property type="nucleotide sequence ID" value="NZ_CP040017.1"/>
</dbReference>
<dbReference type="GO" id="GO:0000976">
    <property type="term" value="F:transcription cis-regulatory region binding"/>
    <property type="evidence" value="ECO:0007669"/>
    <property type="project" value="TreeGrafter"/>
</dbReference>
<keyword evidence="1 2" id="KW-0238">DNA-binding</keyword>
<dbReference type="PANTHER" id="PTHR30055:SF119">
    <property type="entry name" value="NALC"/>
    <property type="match status" value="1"/>
</dbReference>
<dbReference type="OrthoDB" id="8535430at2"/>
<gene>
    <name evidence="5" type="ORF">FCL38_03535</name>
    <name evidence="4" type="ORF">FHS02_000304</name>
</gene>
<keyword evidence="6" id="KW-1185">Reference proteome</keyword>
<name>A0A4P8HMF7_9BURK</name>
<dbReference type="Pfam" id="PF14246">
    <property type="entry name" value="TetR_C_7"/>
    <property type="match status" value="1"/>
</dbReference>
<evidence type="ECO:0000313" key="5">
    <source>
        <dbReference type="EMBL" id="QCP09594.1"/>
    </source>
</evidence>
<dbReference type="SUPFAM" id="SSF46689">
    <property type="entry name" value="Homeodomain-like"/>
    <property type="match status" value="1"/>
</dbReference>
<dbReference type="EMBL" id="JACHXS010000001">
    <property type="protein sequence ID" value="MBB3219517.1"/>
    <property type="molecule type" value="Genomic_DNA"/>
</dbReference>
<reference evidence="5 6" key="1">
    <citation type="submission" date="2019-05" db="EMBL/GenBank/DDBJ databases">
        <title>Draft Genome Sequences of Six Type Strains of the Genus Massilia.</title>
        <authorList>
            <person name="Miess H."/>
            <person name="Frediansyhah A."/>
            <person name="Gross H."/>
        </authorList>
    </citation>
    <scope>NUCLEOTIDE SEQUENCE [LARGE SCALE GENOMIC DNA]</scope>
    <source>
        <strain evidence="5 6">DSMZ 26121</strain>
    </source>
</reference>
<dbReference type="InterPro" id="IPR050109">
    <property type="entry name" value="HTH-type_TetR-like_transc_reg"/>
</dbReference>
<evidence type="ECO:0000313" key="4">
    <source>
        <dbReference type="EMBL" id="MBB3219517.1"/>
    </source>
</evidence>
<dbReference type="PANTHER" id="PTHR30055">
    <property type="entry name" value="HTH-TYPE TRANSCRIPTIONAL REGULATOR RUTR"/>
    <property type="match status" value="1"/>
</dbReference>
<accession>A0A4P8HMF7</accession>
<dbReference type="InterPro" id="IPR039536">
    <property type="entry name" value="TetR_C_Proteobacteria"/>
</dbReference>
<dbReference type="Proteomes" id="UP000584325">
    <property type="component" value="Unassembled WGS sequence"/>
</dbReference>
<dbReference type="InterPro" id="IPR036271">
    <property type="entry name" value="Tet_transcr_reg_TetR-rel_C_sf"/>
</dbReference>
<evidence type="ECO:0000313" key="6">
    <source>
        <dbReference type="Proteomes" id="UP000298763"/>
    </source>
</evidence>
<dbReference type="PROSITE" id="PS50977">
    <property type="entry name" value="HTH_TETR_2"/>
    <property type="match status" value="1"/>
</dbReference>
<organism evidence="4 7">
    <name type="scientific">Pseudoduganella umbonata</name>
    <dbReference type="NCBI Taxonomy" id="864828"/>
    <lineage>
        <taxon>Bacteria</taxon>
        <taxon>Pseudomonadati</taxon>
        <taxon>Pseudomonadota</taxon>
        <taxon>Betaproteobacteria</taxon>
        <taxon>Burkholderiales</taxon>
        <taxon>Oxalobacteraceae</taxon>
        <taxon>Telluria group</taxon>
        <taxon>Pseudoduganella</taxon>
    </lineage>
</organism>
<reference evidence="4 7" key="2">
    <citation type="submission" date="2020-08" db="EMBL/GenBank/DDBJ databases">
        <title>Genomic Encyclopedia of Type Strains, Phase III (KMG-III): the genomes of soil and plant-associated and newly described type strains.</title>
        <authorList>
            <person name="Whitman W."/>
        </authorList>
    </citation>
    <scope>NUCLEOTIDE SEQUENCE [LARGE SCALE GENOMIC DNA]</scope>
    <source>
        <strain evidence="4 7">CECT 7753</strain>
    </source>
</reference>
<feature type="DNA-binding region" description="H-T-H motif" evidence="2">
    <location>
        <begin position="29"/>
        <end position="48"/>
    </location>
</feature>
<dbReference type="Proteomes" id="UP000298763">
    <property type="component" value="Chromosome"/>
</dbReference>
<evidence type="ECO:0000256" key="1">
    <source>
        <dbReference type="ARBA" id="ARBA00023125"/>
    </source>
</evidence>
<sequence length="199" mass="21931">MRSKSEERRVQIMRVAADTFSELGVENTTMSEIVARMGGSKATIYNYFPSKADLVQAVLARESELKLRQAFMALDPDLPAGDALHRFGRNYLLHLLSPDMVSVLRIALQDGDRSDAGRVFYATGPAAGWRLMQQYLERQVAAGAIVRCDARVAAMHLKGLLQGELLDRTMLGEPAPLPAGIEAVADRAIEVFLRAYAPR</sequence>
<dbReference type="EMBL" id="CP040017">
    <property type="protein sequence ID" value="QCP09594.1"/>
    <property type="molecule type" value="Genomic_DNA"/>
</dbReference>
<evidence type="ECO:0000256" key="2">
    <source>
        <dbReference type="PROSITE-ProRule" id="PRU00335"/>
    </source>
</evidence>
<proteinExistence type="predicted"/>
<evidence type="ECO:0000313" key="7">
    <source>
        <dbReference type="Proteomes" id="UP000584325"/>
    </source>
</evidence>
<feature type="domain" description="HTH tetR-type" evidence="3">
    <location>
        <begin position="6"/>
        <end position="66"/>
    </location>
</feature>
<evidence type="ECO:0000259" key="3">
    <source>
        <dbReference type="PROSITE" id="PS50977"/>
    </source>
</evidence>
<dbReference type="PRINTS" id="PR00455">
    <property type="entry name" value="HTHTETR"/>
</dbReference>
<dbReference type="AlphaFoldDB" id="A0A4P8HMF7"/>
<protein>
    <submittedName>
        <fullName evidence="4 5">AcrR family transcriptional regulator</fullName>
    </submittedName>
</protein>
<dbReference type="InterPro" id="IPR009057">
    <property type="entry name" value="Homeodomain-like_sf"/>
</dbReference>